<keyword evidence="1" id="KW-0732">Signal</keyword>
<feature type="chain" id="PRO_5017254596" description="Lipoprotein" evidence="1">
    <location>
        <begin position="23"/>
        <end position="104"/>
    </location>
</feature>
<dbReference type="RefSeq" id="WP_119107862.1">
    <property type="nucleotide sequence ID" value="NZ_QXJC01000001.1"/>
</dbReference>
<accession>A0A398C956</accession>
<evidence type="ECO:0008006" key="4">
    <source>
        <dbReference type="Google" id="ProtNLM"/>
    </source>
</evidence>
<protein>
    <recommendedName>
        <fullName evidence="4">Lipoprotein</fullName>
    </recommendedName>
</protein>
<evidence type="ECO:0000313" key="3">
    <source>
        <dbReference type="Proteomes" id="UP000266302"/>
    </source>
</evidence>
<organism evidence="2 3">
    <name type="scientific">Simplicispira hankyongi</name>
    <dbReference type="NCBI Taxonomy" id="2315688"/>
    <lineage>
        <taxon>Bacteria</taxon>
        <taxon>Pseudomonadati</taxon>
        <taxon>Pseudomonadota</taxon>
        <taxon>Betaproteobacteria</taxon>
        <taxon>Burkholderiales</taxon>
        <taxon>Comamonadaceae</taxon>
        <taxon>Simplicispira</taxon>
    </lineage>
</organism>
<evidence type="ECO:0000256" key="1">
    <source>
        <dbReference type="SAM" id="SignalP"/>
    </source>
</evidence>
<dbReference type="AlphaFoldDB" id="A0A398C956"/>
<dbReference type="EMBL" id="QXJC01000001">
    <property type="protein sequence ID" value="RID99412.1"/>
    <property type="molecule type" value="Genomic_DNA"/>
</dbReference>
<dbReference type="OrthoDB" id="8904700at2"/>
<sequence>MHALWKAAVLIAATSLVQAASAACYLVYAPDNTVVYRSLQPPVDLSMPLHATMPLVAPGGHLVFALEPTGCELEIHKLDTLHSMVQPAPSKVRPARVARTHRGA</sequence>
<dbReference type="Proteomes" id="UP000266302">
    <property type="component" value="Unassembled WGS sequence"/>
</dbReference>
<feature type="signal peptide" evidence="1">
    <location>
        <begin position="1"/>
        <end position="22"/>
    </location>
</feature>
<comment type="caution">
    <text evidence="2">The sequence shown here is derived from an EMBL/GenBank/DDBJ whole genome shotgun (WGS) entry which is preliminary data.</text>
</comment>
<keyword evidence="3" id="KW-1185">Reference proteome</keyword>
<dbReference type="PROSITE" id="PS51257">
    <property type="entry name" value="PROKAR_LIPOPROTEIN"/>
    <property type="match status" value="1"/>
</dbReference>
<evidence type="ECO:0000313" key="2">
    <source>
        <dbReference type="EMBL" id="RID99412.1"/>
    </source>
</evidence>
<reference evidence="2 3" key="1">
    <citation type="submission" date="2018-09" db="EMBL/GenBank/DDBJ databases">
        <title>Draft genome of Simplicispira sp. NY-02.</title>
        <authorList>
            <person name="Im W.T."/>
        </authorList>
    </citation>
    <scope>NUCLEOTIDE SEQUENCE [LARGE SCALE GENOMIC DNA]</scope>
    <source>
        <strain evidence="2 3">NY-02</strain>
    </source>
</reference>
<name>A0A398C956_9BURK</name>
<proteinExistence type="predicted"/>
<gene>
    <name evidence="2" type="ORF">D3F03_03055</name>
</gene>